<feature type="domain" description="NB-ARC" evidence="6">
    <location>
        <begin position="191"/>
        <end position="331"/>
    </location>
</feature>
<keyword evidence="1" id="KW-0677">Repeat</keyword>
<evidence type="ECO:0000256" key="4">
    <source>
        <dbReference type="ARBA" id="ARBA00022840"/>
    </source>
</evidence>
<evidence type="ECO:0008006" key="9">
    <source>
        <dbReference type="Google" id="ProtNLM"/>
    </source>
</evidence>
<evidence type="ECO:0000313" key="8">
    <source>
        <dbReference type="EMBL" id="SPD12016.1"/>
    </source>
</evidence>
<evidence type="ECO:0000259" key="7">
    <source>
        <dbReference type="Pfam" id="PF18052"/>
    </source>
</evidence>
<feature type="coiled-coil region" evidence="5">
    <location>
        <begin position="31"/>
        <end position="136"/>
    </location>
</feature>
<dbReference type="Gene3D" id="3.40.50.300">
    <property type="entry name" value="P-loop containing nucleotide triphosphate hydrolases"/>
    <property type="match status" value="1"/>
</dbReference>
<dbReference type="Pfam" id="PF18052">
    <property type="entry name" value="Rx_N"/>
    <property type="match status" value="1"/>
</dbReference>
<dbReference type="Gene3D" id="1.20.5.4130">
    <property type="match status" value="1"/>
</dbReference>
<dbReference type="GO" id="GO:0005524">
    <property type="term" value="F:ATP binding"/>
    <property type="evidence" value="ECO:0007669"/>
    <property type="project" value="UniProtKB-KW"/>
</dbReference>
<gene>
    <name evidence="8" type="ORF">FSB_LOCUS39898</name>
</gene>
<dbReference type="GO" id="GO:0006952">
    <property type="term" value="P:defense response"/>
    <property type="evidence" value="ECO:0007669"/>
    <property type="project" value="UniProtKB-KW"/>
</dbReference>
<evidence type="ECO:0000256" key="5">
    <source>
        <dbReference type="SAM" id="Coils"/>
    </source>
</evidence>
<dbReference type="SUPFAM" id="SSF52540">
    <property type="entry name" value="P-loop containing nucleoside triphosphate hydrolases"/>
    <property type="match status" value="1"/>
</dbReference>
<evidence type="ECO:0000256" key="2">
    <source>
        <dbReference type="ARBA" id="ARBA00022741"/>
    </source>
</evidence>
<feature type="domain" description="Disease resistance N-terminal" evidence="7">
    <location>
        <begin position="6"/>
        <end position="90"/>
    </location>
</feature>
<accession>A0A2N9HCC1</accession>
<dbReference type="PRINTS" id="PR00364">
    <property type="entry name" value="DISEASERSIST"/>
</dbReference>
<dbReference type="InterPro" id="IPR027417">
    <property type="entry name" value="P-loop_NTPase"/>
</dbReference>
<dbReference type="PANTHER" id="PTHR36766:SF45">
    <property type="entry name" value="NB-ARC DOMAIN-CONTAINING PROTEIN"/>
    <property type="match status" value="1"/>
</dbReference>
<reference evidence="8" key="1">
    <citation type="submission" date="2018-02" db="EMBL/GenBank/DDBJ databases">
        <authorList>
            <person name="Cohen D.B."/>
            <person name="Kent A.D."/>
        </authorList>
    </citation>
    <scope>NUCLEOTIDE SEQUENCE</scope>
</reference>
<dbReference type="GO" id="GO:0043531">
    <property type="term" value="F:ADP binding"/>
    <property type="evidence" value="ECO:0007669"/>
    <property type="project" value="InterPro"/>
</dbReference>
<name>A0A2N9HCC1_FAGSY</name>
<dbReference type="InterPro" id="IPR002182">
    <property type="entry name" value="NB-ARC"/>
</dbReference>
<dbReference type="AlphaFoldDB" id="A0A2N9HCC1"/>
<keyword evidence="5" id="KW-0175">Coiled coil</keyword>
<dbReference type="Pfam" id="PF00931">
    <property type="entry name" value="NB-ARC"/>
    <property type="match status" value="1"/>
</dbReference>
<keyword evidence="4" id="KW-0067">ATP-binding</keyword>
<protein>
    <recommendedName>
        <fullName evidence="9">NB-ARC domain-containing protein</fullName>
    </recommendedName>
</protein>
<keyword evidence="3" id="KW-0611">Plant defense</keyword>
<evidence type="ECO:0000256" key="1">
    <source>
        <dbReference type="ARBA" id="ARBA00022737"/>
    </source>
</evidence>
<dbReference type="EMBL" id="OIVN01003547">
    <property type="protein sequence ID" value="SPD12016.1"/>
    <property type="molecule type" value="Genomic_DNA"/>
</dbReference>
<evidence type="ECO:0000259" key="6">
    <source>
        <dbReference type="Pfam" id="PF00931"/>
    </source>
</evidence>
<keyword evidence="2" id="KW-0547">Nucleotide-binding</keyword>
<sequence>MAHPLLSTIAEQFGPTIDSELSLIANVDEGVKKLESKLPTIQAILNDAEKRQVKEEAVKLWLEKLKDVYNKINNVLNEKKEKEEEEEEKAETSTAKRRKVWSFFNFNFSVPSIFQHRDFAYKIKELNENLDEIIKEREMYGFDLTRAIGEVERPKTTSFVDVSEIRGRDEVRDELVSILLGKGNEEERTLHPHVISLVGMGSTGKTTLAQLAYNDHEVQAHFDIKMWVCVSDPFDQCRVAKAIIESVEGQSPNMTTLQSLLDGICDKIGGKKFFLVLDDVWTEESTIWEPFRLALRNGAQGSRILVTTRKNRVAEMMRSAPMIDMGVLSNDHIESPS</sequence>
<evidence type="ECO:0000256" key="3">
    <source>
        <dbReference type="ARBA" id="ARBA00022821"/>
    </source>
</evidence>
<dbReference type="InterPro" id="IPR041118">
    <property type="entry name" value="Rx_N"/>
</dbReference>
<organism evidence="8">
    <name type="scientific">Fagus sylvatica</name>
    <name type="common">Beechnut</name>
    <dbReference type="NCBI Taxonomy" id="28930"/>
    <lineage>
        <taxon>Eukaryota</taxon>
        <taxon>Viridiplantae</taxon>
        <taxon>Streptophyta</taxon>
        <taxon>Embryophyta</taxon>
        <taxon>Tracheophyta</taxon>
        <taxon>Spermatophyta</taxon>
        <taxon>Magnoliopsida</taxon>
        <taxon>eudicotyledons</taxon>
        <taxon>Gunneridae</taxon>
        <taxon>Pentapetalae</taxon>
        <taxon>rosids</taxon>
        <taxon>fabids</taxon>
        <taxon>Fagales</taxon>
        <taxon>Fagaceae</taxon>
        <taxon>Fagus</taxon>
    </lineage>
</organism>
<proteinExistence type="predicted"/>
<dbReference type="PANTHER" id="PTHR36766">
    <property type="entry name" value="PLANT BROAD-SPECTRUM MILDEW RESISTANCE PROTEIN RPW8"/>
    <property type="match status" value="1"/>
</dbReference>